<dbReference type="AlphaFoldDB" id="I4CCV1"/>
<accession>I4CCV1</accession>
<keyword evidence="1 4" id="KW-0812">Transmembrane</keyword>
<gene>
    <name evidence="6" type="ordered locus">Desti_4773</name>
</gene>
<dbReference type="InterPro" id="IPR050327">
    <property type="entry name" value="Proton-linked_MCT"/>
</dbReference>
<reference evidence="7" key="1">
    <citation type="submission" date="2012-06" db="EMBL/GenBank/DDBJ databases">
        <title>Complete sequence of chromosome of Desulfomonile tiedjei DSM 6799.</title>
        <authorList>
            <person name="Lucas S."/>
            <person name="Copeland A."/>
            <person name="Lapidus A."/>
            <person name="Glavina del Rio T."/>
            <person name="Dalin E."/>
            <person name="Tice H."/>
            <person name="Bruce D."/>
            <person name="Goodwin L."/>
            <person name="Pitluck S."/>
            <person name="Peters L."/>
            <person name="Ovchinnikova G."/>
            <person name="Zeytun A."/>
            <person name="Lu M."/>
            <person name="Kyrpides N."/>
            <person name="Mavromatis K."/>
            <person name="Ivanova N."/>
            <person name="Brettin T."/>
            <person name="Detter J.C."/>
            <person name="Han C."/>
            <person name="Larimer F."/>
            <person name="Land M."/>
            <person name="Hauser L."/>
            <person name="Markowitz V."/>
            <person name="Cheng J.-F."/>
            <person name="Hugenholtz P."/>
            <person name="Woyke T."/>
            <person name="Wu D."/>
            <person name="Spring S."/>
            <person name="Schroeder M."/>
            <person name="Brambilla E."/>
            <person name="Klenk H.-P."/>
            <person name="Eisen J.A."/>
        </authorList>
    </citation>
    <scope>NUCLEOTIDE SEQUENCE [LARGE SCALE GENOMIC DNA]</scope>
    <source>
        <strain evidence="7">ATCC 49306 / DSM 6799 / DCB-1</strain>
    </source>
</reference>
<feature type="transmembrane region" description="Helical" evidence="4">
    <location>
        <begin position="133"/>
        <end position="159"/>
    </location>
</feature>
<feature type="transmembrane region" description="Helical" evidence="4">
    <location>
        <begin position="312"/>
        <end position="339"/>
    </location>
</feature>
<feature type="transmembrane region" description="Helical" evidence="4">
    <location>
        <begin position="257"/>
        <end position="276"/>
    </location>
</feature>
<protein>
    <submittedName>
        <fullName evidence="6">Arabinose efflux permease family protein</fullName>
    </submittedName>
</protein>
<feature type="domain" description="Major facilitator superfamily (MFS) profile" evidence="5">
    <location>
        <begin position="8"/>
        <end position="403"/>
    </location>
</feature>
<dbReference type="InterPro" id="IPR036259">
    <property type="entry name" value="MFS_trans_sf"/>
</dbReference>
<organism evidence="6 7">
    <name type="scientific">Desulfomonile tiedjei (strain ATCC 49306 / DSM 6799 / DCB-1)</name>
    <dbReference type="NCBI Taxonomy" id="706587"/>
    <lineage>
        <taxon>Bacteria</taxon>
        <taxon>Pseudomonadati</taxon>
        <taxon>Thermodesulfobacteriota</taxon>
        <taxon>Desulfomonilia</taxon>
        <taxon>Desulfomonilales</taxon>
        <taxon>Desulfomonilaceae</taxon>
        <taxon>Desulfomonile</taxon>
    </lineage>
</organism>
<dbReference type="PANTHER" id="PTHR11360">
    <property type="entry name" value="MONOCARBOXYLATE TRANSPORTER"/>
    <property type="match status" value="1"/>
</dbReference>
<evidence type="ECO:0000313" key="7">
    <source>
        <dbReference type="Proteomes" id="UP000006055"/>
    </source>
</evidence>
<dbReference type="HOGENOM" id="CLU_001265_59_7_7"/>
<evidence type="ECO:0000313" key="6">
    <source>
        <dbReference type="EMBL" id="AFM27392.1"/>
    </source>
</evidence>
<keyword evidence="2 4" id="KW-1133">Transmembrane helix</keyword>
<dbReference type="Gene3D" id="1.20.1250.20">
    <property type="entry name" value="MFS general substrate transporter like domains"/>
    <property type="match status" value="2"/>
</dbReference>
<name>I4CCV1_DESTA</name>
<feature type="transmembrane region" description="Helical" evidence="4">
    <location>
        <begin position="100"/>
        <end position="121"/>
    </location>
</feature>
<dbReference type="InterPro" id="IPR011701">
    <property type="entry name" value="MFS"/>
</dbReference>
<dbReference type="STRING" id="706587.Desti_4773"/>
<dbReference type="GO" id="GO:0022857">
    <property type="term" value="F:transmembrane transporter activity"/>
    <property type="evidence" value="ECO:0007669"/>
    <property type="project" value="InterPro"/>
</dbReference>
<dbReference type="Pfam" id="PF07690">
    <property type="entry name" value="MFS_1"/>
    <property type="match status" value="1"/>
</dbReference>
<feature type="transmembrane region" description="Helical" evidence="4">
    <location>
        <begin position="45"/>
        <end position="64"/>
    </location>
</feature>
<feature type="transmembrane region" description="Helical" evidence="4">
    <location>
        <begin position="379"/>
        <end position="398"/>
    </location>
</feature>
<feature type="transmembrane region" description="Helical" evidence="4">
    <location>
        <begin position="224"/>
        <end position="245"/>
    </location>
</feature>
<dbReference type="PROSITE" id="PS50850">
    <property type="entry name" value="MFS"/>
    <property type="match status" value="1"/>
</dbReference>
<dbReference type="SUPFAM" id="SSF103473">
    <property type="entry name" value="MFS general substrate transporter"/>
    <property type="match status" value="1"/>
</dbReference>
<dbReference type="RefSeq" id="WP_014812500.1">
    <property type="nucleotide sequence ID" value="NC_018025.1"/>
</dbReference>
<evidence type="ECO:0000256" key="1">
    <source>
        <dbReference type="ARBA" id="ARBA00022692"/>
    </source>
</evidence>
<proteinExistence type="predicted"/>
<feature type="transmembrane region" description="Helical" evidence="4">
    <location>
        <begin position="346"/>
        <end position="367"/>
    </location>
</feature>
<evidence type="ECO:0000256" key="2">
    <source>
        <dbReference type="ARBA" id="ARBA00022989"/>
    </source>
</evidence>
<feature type="transmembrane region" description="Helical" evidence="4">
    <location>
        <begin position="76"/>
        <end position="94"/>
    </location>
</feature>
<dbReference type="eggNOG" id="COG2814">
    <property type="taxonomic scope" value="Bacteria"/>
</dbReference>
<dbReference type="OrthoDB" id="9793415at2"/>
<dbReference type="InterPro" id="IPR020846">
    <property type="entry name" value="MFS_dom"/>
</dbReference>
<feature type="transmembrane region" description="Helical" evidence="4">
    <location>
        <begin position="288"/>
        <end position="306"/>
    </location>
</feature>
<dbReference type="EMBL" id="CP003360">
    <property type="protein sequence ID" value="AFM27392.1"/>
    <property type="molecule type" value="Genomic_DNA"/>
</dbReference>
<dbReference type="Proteomes" id="UP000006055">
    <property type="component" value="Chromosome"/>
</dbReference>
<evidence type="ECO:0000256" key="4">
    <source>
        <dbReference type="SAM" id="Phobius"/>
    </source>
</evidence>
<dbReference type="KEGG" id="dti:Desti_4773"/>
<dbReference type="PANTHER" id="PTHR11360:SF304">
    <property type="entry name" value="MFS DOMAIN-CONTAINING PROTEIN"/>
    <property type="match status" value="1"/>
</dbReference>
<evidence type="ECO:0000259" key="5">
    <source>
        <dbReference type="PROSITE" id="PS50850"/>
    </source>
</evidence>
<sequence length="408" mass="44147">MTDDLLRKRKLYLIIGFLMSLVMGLVYAWSIFVLPLEKQFGWTRAQTQLTFTLAIMSFCVGMIFGGRLADRFGPRIVASVGAILSTIGFFLASYTESLGMLYFSYGILVGLGIGIADIVVLSAAARWYPDKRGLAIGAMAMGFGLAGFFFGGLMGQFIGSLGWQWAFRTLALASLVVLVGGGLLMLYPPTGWAPPLPGGSTGGVAPAPLRNFEWYEMFRTAPWWLWWVWDLVLCIAGMMVLAHVVPLAVEKGLDKARAAWAMGLFALFNGLGRLLFGWLYDQLGRNKTMVLSAAVMAFGVFGIRYLTQFMGFPGLFVSIMCTGLAYGGLPVINSTFIVGSYGPKNAGLHIGLATTPLMVAVFIGPYLGSFVQMSFGYDLTIVLGGLVAVLGVIVAFFIGDAQKLYQKS</sequence>
<keyword evidence="7" id="KW-1185">Reference proteome</keyword>
<evidence type="ECO:0000256" key="3">
    <source>
        <dbReference type="ARBA" id="ARBA00023136"/>
    </source>
</evidence>
<feature type="transmembrane region" description="Helical" evidence="4">
    <location>
        <begin position="165"/>
        <end position="187"/>
    </location>
</feature>
<keyword evidence="3 4" id="KW-0472">Membrane</keyword>
<feature type="transmembrane region" description="Helical" evidence="4">
    <location>
        <begin position="12"/>
        <end position="33"/>
    </location>
</feature>